<evidence type="ECO:0000313" key="2">
    <source>
        <dbReference type="EMBL" id="PZF75813.1"/>
    </source>
</evidence>
<protein>
    <submittedName>
        <fullName evidence="2">MBL fold metallo-hydrolase</fullName>
    </submittedName>
</protein>
<dbReference type="CDD" id="cd16278">
    <property type="entry name" value="metallo-hydrolase-like_MBL-fold"/>
    <property type="match status" value="1"/>
</dbReference>
<dbReference type="InterPro" id="IPR001279">
    <property type="entry name" value="Metallo-B-lactamas"/>
</dbReference>
<dbReference type="RefSeq" id="WP_111199620.1">
    <property type="nucleotide sequence ID" value="NZ_QKVK01000008.1"/>
</dbReference>
<keyword evidence="3" id="KW-1185">Reference proteome</keyword>
<gene>
    <name evidence="2" type="ORF">DK847_16445</name>
</gene>
<dbReference type="AlphaFoldDB" id="A0A2W2C6P5"/>
<dbReference type="InterPro" id="IPR036388">
    <property type="entry name" value="WH-like_DNA-bd_sf"/>
</dbReference>
<evidence type="ECO:0000313" key="3">
    <source>
        <dbReference type="Proteomes" id="UP000248795"/>
    </source>
</evidence>
<organism evidence="2 3">
    <name type="scientific">Aestuariivirga litoralis</name>
    <dbReference type="NCBI Taxonomy" id="2650924"/>
    <lineage>
        <taxon>Bacteria</taxon>
        <taxon>Pseudomonadati</taxon>
        <taxon>Pseudomonadota</taxon>
        <taxon>Alphaproteobacteria</taxon>
        <taxon>Hyphomicrobiales</taxon>
        <taxon>Aestuariivirgaceae</taxon>
        <taxon>Aestuariivirga</taxon>
    </lineage>
</organism>
<dbReference type="Gene3D" id="3.60.15.10">
    <property type="entry name" value="Ribonuclease Z/Hydroxyacylglutathione hydrolase-like"/>
    <property type="match status" value="1"/>
</dbReference>
<keyword evidence="2" id="KW-0378">Hydrolase</keyword>
<dbReference type="Proteomes" id="UP000248795">
    <property type="component" value="Unassembled WGS sequence"/>
</dbReference>
<reference evidence="3" key="1">
    <citation type="submission" date="2018-06" db="EMBL/GenBank/DDBJ databases">
        <title>Aestuariibacter litoralis strain KCTC 52945T.</title>
        <authorList>
            <person name="Li X."/>
            <person name="Salam N."/>
            <person name="Li J.-L."/>
            <person name="Chen Y.-M."/>
            <person name="Yang Z.-W."/>
            <person name="Zhang L.-Y."/>
            <person name="Han M.-X."/>
            <person name="Xiao M."/>
            <person name="Li W.-J."/>
        </authorList>
    </citation>
    <scope>NUCLEOTIDE SEQUENCE [LARGE SCALE GENOMIC DNA]</scope>
    <source>
        <strain evidence="3">KCTC 52945</strain>
    </source>
</reference>
<dbReference type="SMART" id="SM00849">
    <property type="entry name" value="Lactamase_B"/>
    <property type="match status" value="1"/>
</dbReference>
<feature type="domain" description="Metallo-beta-lactamase" evidence="1">
    <location>
        <begin position="39"/>
        <end position="211"/>
    </location>
</feature>
<name>A0A2W2C6P5_9HYPH</name>
<dbReference type="EMBL" id="QKVK01000008">
    <property type="protein sequence ID" value="PZF75813.1"/>
    <property type="molecule type" value="Genomic_DNA"/>
</dbReference>
<dbReference type="InterPro" id="IPR036866">
    <property type="entry name" value="RibonucZ/Hydroxyglut_hydro"/>
</dbReference>
<evidence type="ECO:0000259" key="1">
    <source>
        <dbReference type="SMART" id="SM00849"/>
    </source>
</evidence>
<comment type="caution">
    <text evidence="2">The sequence shown here is derived from an EMBL/GenBank/DDBJ whole genome shotgun (WGS) entry which is preliminary data.</text>
</comment>
<dbReference type="InterPro" id="IPR041516">
    <property type="entry name" value="LACTB2_WH"/>
</dbReference>
<dbReference type="Gene3D" id="1.10.10.10">
    <property type="entry name" value="Winged helix-like DNA-binding domain superfamily/Winged helix DNA-binding domain"/>
    <property type="match status" value="1"/>
</dbReference>
<dbReference type="Pfam" id="PF00753">
    <property type="entry name" value="Lactamase_B"/>
    <property type="match status" value="1"/>
</dbReference>
<proteinExistence type="predicted"/>
<dbReference type="PANTHER" id="PTHR23131:SF0">
    <property type="entry name" value="ENDORIBONUCLEASE LACTB2"/>
    <property type="match status" value="1"/>
</dbReference>
<dbReference type="SUPFAM" id="SSF56281">
    <property type="entry name" value="Metallo-hydrolase/oxidoreductase"/>
    <property type="match status" value="1"/>
</dbReference>
<dbReference type="InterPro" id="IPR050662">
    <property type="entry name" value="Sec-metab_biosynth-thioest"/>
</dbReference>
<dbReference type="PANTHER" id="PTHR23131">
    <property type="entry name" value="ENDORIBONUCLEASE LACTB2"/>
    <property type="match status" value="1"/>
</dbReference>
<dbReference type="Pfam" id="PF17778">
    <property type="entry name" value="WHD_BLACT"/>
    <property type="match status" value="1"/>
</dbReference>
<sequence>MTDLTFDRNFDVTPGQPQRLSPLVRRVLVNNASPYTFKGTNSFIVGTGRVAVIDPGPDDDAQLAALLDAVKGETVTHILVTHSHADHSPLARRLKQATGAATLAYGAVEAPPSSGLRLDASIDHDFVPDARLADGDVVSGPGWTLEALFTPGHMSNHMCFALKEERALFAGDHVMAWATSVIAPPDGDMGQYFASLRKLLDRDEQVYHPGHGPSRRDPLPLVRGYLAHRRMREEAIRARVEQGARSVSEIVAAIYADVDPKLHGAAALSTTAHLDHLVAQGKLRKVEGVYEAA</sequence>
<accession>A0A2W2C6P5</accession>
<dbReference type="GO" id="GO:0016787">
    <property type="term" value="F:hydrolase activity"/>
    <property type="evidence" value="ECO:0007669"/>
    <property type="project" value="UniProtKB-KW"/>
</dbReference>